<evidence type="ECO:0000313" key="3">
    <source>
        <dbReference type="Proteomes" id="UP000234681"/>
    </source>
</evidence>
<feature type="non-terminal residue" evidence="2">
    <location>
        <position position="61"/>
    </location>
</feature>
<protein>
    <submittedName>
        <fullName evidence="2">RCG22439</fullName>
    </submittedName>
</protein>
<dbReference type="EMBL" id="CH473965">
    <property type="protein sequence ID" value="EDL99043.1"/>
    <property type="molecule type" value="Genomic_DNA"/>
</dbReference>
<keyword evidence="1" id="KW-0812">Transmembrane</keyword>
<keyword evidence="1" id="KW-0472">Membrane</keyword>
<accession>A6IP17</accession>
<sequence>MLWMFVSLSVVPVENFISLSFFFFYSFFLELGTEPRALHFLGKCFTTELNPQPPSVYLLNH</sequence>
<reference evidence="2 3" key="1">
    <citation type="submission" date="2005-09" db="EMBL/GenBank/DDBJ databases">
        <authorList>
            <person name="Mural R.J."/>
            <person name="Li P.W."/>
            <person name="Adams M.D."/>
            <person name="Amanatides P.G."/>
            <person name="Baden-Tillson H."/>
            <person name="Barnstead M."/>
            <person name="Chin S.H."/>
            <person name="Dew I."/>
            <person name="Evans C.A."/>
            <person name="Ferriera S."/>
            <person name="Flanigan M."/>
            <person name="Fosler C."/>
            <person name="Glodek A."/>
            <person name="Gu Z."/>
            <person name="Holt R.A."/>
            <person name="Jennings D."/>
            <person name="Kraft C.L."/>
            <person name="Lu F."/>
            <person name="Nguyen T."/>
            <person name="Nusskern D.R."/>
            <person name="Pfannkoch C.M."/>
            <person name="Sitter C."/>
            <person name="Sutton G.G."/>
            <person name="Venter J.C."/>
            <person name="Wang Z."/>
            <person name="Woodage T."/>
            <person name="Zheng X.H."/>
            <person name="Zhong F."/>
        </authorList>
    </citation>
    <scope>NUCLEOTIDE SEQUENCE [LARGE SCALE GENOMIC DNA]</scope>
    <source>
        <strain>BN</strain>
        <strain evidence="3">Sprague-Dawley</strain>
    </source>
</reference>
<evidence type="ECO:0000256" key="1">
    <source>
        <dbReference type="SAM" id="Phobius"/>
    </source>
</evidence>
<dbReference type="AlphaFoldDB" id="A6IP17"/>
<evidence type="ECO:0000313" key="2">
    <source>
        <dbReference type="EMBL" id="EDL99043.1"/>
    </source>
</evidence>
<organism evidence="2 3">
    <name type="scientific">Rattus norvegicus</name>
    <name type="common">Rat</name>
    <dbReference type="NCBI Taxonomy" id="10116"/>
    <lineage>
        <taxon>Eukaryota</taxon>
        <taxon>Metazoa</taxon>
        <taxon>Chordata</taxon>
        <taxon>Craniata</taxon>
        <taxon>Vertebrata</taxon>
        <taxon>Euteleostomi</taxon>
        <taxon>Mammalia</taxon>
        <taxon>Eutheria</taxon>
        <taxon>Euarchontoglires</taxon>
        <taxon>Glires</taxon>
        <taxon>Rodentia</taxon>
        <taxon>Myomorpha</taxon>
        <taxon>Muroidea</taxon>
        <taxon>Muridae</taxon>
        <taxon>Murinae</taxon>
        <taxon>Rattus</taxon>
    </lineage>
</organism>
<keyword evidence="1" id="KW-1133">Transmembrane helix</keyword>
<dbReference type="Proteomes" id="UP000234681">
    <property type="component" value="Chromosome 9"/>
</dbReference>
<proteinExistence type="predicted"/>
<name>A6IP17_RAT</name>
<gene>
    <name evidence="2" type="ORF">rCG_22439</name>
</gene>
<feature type="transmembrane region" description="Helical" evidence="1">
    <location>
        <begin position="6"/>
        <end position="28"/>
    </location>
</feature>